<reference evidence="12" key="1">
    <citation type="journal article" date="2015" name="J. Med. Entomol.">
        <title>A Deep Insight Into the Sialotranscriptome of the Chagas Disease Vector, Panstrongylus megistus (Hemiptera: Heteroptera).</title>
        <authorList>
            <person name="Ribeiro J.M."/>
            <person name="Schwarz A."/>
            <person name="Francischetti I.M."/>
        </authorList>
    </citation>
    <scope>NUCLEOTIDE SEQUENCE</scope>
    <source>
        <tissue evidence="12">Salivary glands</tissue>
    </source>
</reference>
<evidence type="ECO:0000256" key="8">
    <source>
        <dbReference type="ARBA" id="ARBA00041091"/>
    </source>
</evidence>
<name>A0A069DZ69_9HEMI</name>
<dbReference type="InterPro" id="IPR000849">
    <property type="entry name" value="Sugar_P_transporter"/>
</dbReference>
<dbReference type="PANTHER" id="PTHR43184">
    <property type="entry name" value="MAJOR FACILITATOR SUPERFAMILY TRANSPORTER 16, ISOFORM B"/>
    <property type="match status" value="1"/>
</dbReference>
<sequence length="519" mass="56947">MAEVPLGIKLIQFTSNLCSGYSCGTRFAWFKTSVFLLTFASYTAYHASRKPLSVVKSYFNRSCDGLIPPSTIVIDDHNRHTWCDWEPFYGPDVGTILGVMDSAFLFAYAIAMFASGFIAERVSLRYFLSIGMITSGISCYLFGIAYKLEIHKLWYYIAVQIFGGVVQTTGWPGVVAVMGNWFGKGKRGLIFGLWNSHTSLGNVVGTLMASYYLETNWGLSFIFPGMVIAIIGFINFLFLVENPEDVGCISPNKVKILRESSVNCSNYDPAESCDEPTCDTELLLPQNSKKTDENGKENAAIGFWGAVKIPGVIEFSLCLFFSKLVNYTFLYWLTFYINSSTSYSASVSAEISTTFDIGGILGGIFAGLLSDYLNMSAVTCAVMLTLSIPTLLLYNLFGTLHLWINILILSVAGFLVNGPYALITTAVSAELGTHPSLLNNSKALATVTAIIDGTGSIGAAVGPLLAGVVYSWGKDWKNVFYMLILSNVAALIMLIRLVKKELSALRRPLEYQINNHHIL</sequence>
<dbReference type="InterPro" id="IPR036259">
    <property type="entry name" value="MFS_trans_sf"/>
</dbReference>
<accession>A0A069DZ69</accession>
<feature type="transmembrane region" description="Helical" evidence="10">
    <location>
        <begin position="189"/>
        <end position="213"/>
    </location>
</feature>
<feature type="transmembrane region" description="Helical" evidence="10">
    <location>
        <begin position="479"/>
        <end position="498"/>
    </location>
</feature>
<feature type="transmembrane region" description="Helical" evidence="10">
    <location>
        <begin position="154"/>
        <end position="177"/>
    </location>
</feature>
<dbReference type="EMBL" id="GBGD01001160">
    <property type="protein sequence ID" value="JAC87729.1"/>
    <property type="molecule type" value="mRNA"/>
</dbReference>
<evidence type="ECO:0000256" key="1">
    <source>
        <dbReference type="ARBA" id="ARBA00004141"/>
    </source>
</evidence>
<dbReference type="Pfam" id="PF07690">
    <property type="entry name" value="MFS_1"/>
    <property type="match status" value="1"/>
</dbReference>
<feature type="transmembrane region" description="Helical" evidence="10">
    <location>
        <begin position="219"/>
        <end position="240"/>
    </location>
</feature>
<evidence type="ECO:0000256" key="10">
    <source>
        <dbReference type="SAM" id="Phobius"/>
    </source>
</evidence>
<keyword evidence="3" id="KW-0813">Transport</keyword>
<evidence type="ECO:0000256" key="9">
    <source>
        <dbReference type="ARBA" id="ARBA00042039"/>
    </source>
</evidence>
<keyword evidence="7 10" id="KW-0472">Membrane</keyword>
<feature type="transmembrane region" description="Helical" evidence="10">
    <location>
        <begin position="444"/>
        <end position="473"/>
    </location>
</feature>
<feature type="transmembrane region" description="Helical" evidence="10">
    <location>
        <begin position="126"/>
        <end position="148"/>
    </location>
</feature>
<evidence type="ECO:0000313" key="12">
    <source>
        <dbReference type="EMBL" id="JAC87729.1"/>
    </source>
</evidence>
<protein>
    <recommendedName>
        <fullName evidence="8">Sugar phosphate exchanger 3</fullName>
    </recommendedName>
    <alternativeName>
        <fullName evidence="9">Solute carrier family 37 member 3</fullName>
    </alternativeName>
</protein>
<evidence type="ECO:0000256" key="3">
    <source>
        <dbReference type="ARBA" id="ARBA00022448"/>
    </source>
</evidence>
<evidence type="ECO:0000256" key="6">
    <source>
        <dbReference type="ARBA" id="ARBA00022989"/>
    </source>
</evidence>
<dbReference type="PANTHER" id="PTHR43184:SF12">
    <property type="entry name" value="SUGAR PHOSPHATE EXCHANGER 3"/>
    <property type="match status" value="1"/>
</dbReference>
<proteinExistence type="evidence at transcript level"/>
<evidence type="ECO:0000256" key="7">
    <source>
        <dbReference type="ARBA" id="ARBA00023136"/>
    </source>
</evidence>
<feature type="domain" description="Major facilitator superfamily (MFS) profile" evidence="11">
    <location>
        <begin position="26"/>
        <end position="502"/>
    </location>
</feature>
<dbReference type="PROSITE" id="PS50850">
    <property type="entry name" value="MFS"/>
    <property type="match status" value="1"/>
</dbReference>
<evidence type="ECO:0000256" key="5">
    <source>
        <dbReference type="ARBA" id="ARBA00022692"/>
    </source>
</evidence>
<dbReference type="PIRSF" id="PIRSF002808">
    <property type="entry name" value="Hexose_phosphate_transp"/>
    <property type="match status" value="1"/>
</dbReference>
<dbReference type="GO" id="GO:0016020">
    <property type="term" value="C:membrane"/>
    <property type="evidence" value="ECO:0007669"/>
    <property type="project" value="UniProtKB-SubCell"/>
</dbReference>
<feature type="transmembrane region" description="Helical" evidence="10">
    <location>
        <begin position="317"/>
        <end position="337"/>
    </location>
</feature>
<keyword evidence="5 10" id="KW-0812">Transmembrane</keyword>
<keyword evidence="4" id="KW-0762">Sugar transport</keyword>
<feature type="transmembrane region" description="Helical" evidence="10">
    <location>
        <begin position="403"/>
        <end position="423"/>
    </location>
</feature>
<comment type="subcellular location">
    <subcellularLocation>
        <location evidence="1">Membrane</location>
        <topology evidence="1">Multi-pass membrane protein</topology>
    </subcellularLocation>
</comment>
<feature type="transmembrane region" description="Helical" evidence="10">
    <location>
        <begin position="376"/>
        <end position="397"/>
    </location>
</feature>
<organism evidence="12">
    <name type="scientific">Panstrongylus megistus</name>
    <dbReference type="NCBI Taxonomy" id="65343"/>
    <lineage>
        <taxon>Eukaryota</taxon>
        <taxon>Metazoa</taxon>
        <taxon>Ecdysozoa</taxon>
        <taxon>Arthropoda</taxon>
        <taxon>Hexapoda</taxon>
        <taxon>Insecta</taxon>
        <taxon>Pterygota</taxon>
        <taxon>Neoptera</taxon>
        <taxon>Paraneoptera</taxon>
        <taxon>Hemiptera</taxon>
        <taxon>Heteroptera</taxon>
        <taxon>Panheteroptera</taxon>
        <taxon>Cimicomorpha</taxon>
        <taxon>Reduviidae</taxon>
        <taxon>Triatominae</taxon>
        <taxon>Panstrongylus</taxon>
    </lineage>
</organism>
<dbReference type="AlphaFoldDB" id="A0A069DZ69"/>
<evidence type="ECO:0000256" key="4">
    <source>
        <dbReference type="ARBA" id="ARBA00022597"/>
    </source>
</evidence>
<dbReference type="FunFam" id="1.20.1250.20:FF:000028">
    <property type="entry name" value="Sugar phosphate exchanger 3 isoform 1"/>
    <property type="match status" value="1"/>
</dbReference>
<dbReference type="InterPro" id="IPR020846">
    <property type="entry name" value="MFS_dom"/>
</dbReference>
<dbReference type="GO" id="GO:0022857">
    <property type="term" value="F:transmembrane transporter activity"/>
    <property type="evidence" value="ECO:0007669"/>
    <property type="project" value="InterPro"/>
</dbReference>
<dbReference type="Gene3D" id="1.20.1250.20">
    <property type="entry name" value="MFS general substrate transporter like domains"/>
    <property type="match status" value="2"/>
</dbReference>
<dbReference type="InterPro" id="IPR011701">
    <property type="entry name" value="MFS"/>
</dbReference>
<comment type="similarity">
    <text evidence="2">Belongs to the major facilitator superfamily. Organophosphate:Pi antiporter (OPA) (TC 2.A.1.4) family.</text>
</comment>
<feature type="transmembrane region" description="Helical" evidence="10">
    <location>
        <begin position="96"/>
        <end position="119"/>
    </location>
</feature>
<evidence type="ECO:0000259" key="11">
    <source>
        <dbReference type="PROSITE" id="PS50850"/>
    </source>
</evidence>
<dbReference type="SUPFAM" id="SSF103473">
    <property type="entry name" value="MFS general substrate transporter"/>
    <property type="match status" value="1"/>
</dbReference>
<keyword evidence="6 10" id="KW-1133">Transmembrane helix</keyword>
<evidence type="ECO:0000256" key="2">
    <source>
        <dbReference type="ARBA" id="ARBA00009598"/>
    </source>
</evidence>